<keyword evidence="2 5" id="KW-0645">Protease</keyword>
<evidence type="ECO:0000256" key="1">
    <source>
        <dbReference type="ARBA" id="ARBA00011073"/>
    </source>
</evidence>
<evidence type="ECO:0000259" key="6">
    <source>
        <dbReference type="Pfam" id="PF00082"/>
    </source>
</evidence>
<dbReference type="GO" id="GO:0006508">
    <property type="term" value="P:proteolysis"/>
    <property type="evidence" value="ECO:0007669"/>
    <property type="project" value="UniProtKB-KW"/>
</dbReference>
<organism evidence="7 8">
    <name type="scientific">Thermoleophilum album</name>
    <dbReference type="NCBI Taxonomy" id="29539"/>
    <lineage>
        <taxon>Bacteria</taxon>
        <taxon>Bacillati</taxon>
        <taxon>Actinomycetota</taxon>
        <taxon>Thermoleophilia</taxon>
        <taxon>Thermoleophilales</taxon>
        <taxon>Thermoleophilaceae</taxon>
        <taxon>Thermoleophilum</taxon>
    </lineage>
</organism>
<dbReference type="Gene3D" id="3.40.50.200">
    <property type="entry name" value="Peptidase S8/S53 domain"/>
    <property type="match status" value="1"/>
</dbReference>
<dbReference type="InterPro" id="IPR023827">
    <property type="entry name" value="Peptidase_S8_Asp-AS"/>
</dbReference>
<dbReference type="AlphaFoldDB" id="A0A1H6FI99"/>
<dbReference type="PANTHER" id="PTHR43806:SF11">
    <property type="entry name" value="CEREVISIN-RELATED"/>
    <property type="match status" value="1"/>
</dbReference>
<evidence type="ECO:0000256" key="3">
    <source>
        <dbReference type="ARBA" id="ARBA00022801"/>
    </source>
</evidence>
<proteinExistence type="inferred from homology"/>
<dbReference type="PRINTS" id="PR00723">
    <property type="entry name" value="SUBTILISIN"/>
</dbReference>
<dbReference type="Pfam" id="PF00082">
    <property type="entry name" value="Peptidase_S8"/>
    <property type="match status" value="1"/>
</dbReference>
<dbReference type="InterPro" id="IPR000209">
    <property type="entry name" value="Peptidase_S8/S53_dom"/>
</dbReference>
<feature type="active site" description="Charge relay system" evidence="5">
    <location>
        <position position="217"/>
    </location>
</feature>
<keyword evidence="4 5" id="KW-0720">Serine protease</keyword>
<feature type="active site" description="Charge relay system" evidence="5">
    <location>
        <position position="449"/>
    </location>
</feature>
<dbReference type="PROSITE" id="PS51892">
    <property type="entry name" value="SUBTILASE"/>
    <property type="match status" value="1"/>
</dbReference>
<dbReference type="Proteomes" id="UP000222056">
    <property type="component" value="Unassembled WGS sequence"/>
</dbReference>
<dbReference type="InterPro" id="IPR015500">
    <property type="entry name" value="Peptidase_S8_subtilisin-rel"/>
</dbReference>
<evidence type="ECO:0000256" key="2">
    <source>
        <dbReference type="ARBA" id="ARBA00022670"/>
    </source>
</evidence>
<dbReference type="SUPFAM" id="SSF52743">
    <property type="entry name" value="Subtilisin-like"/>
    <property type="match status" value="1"/>
</dbReference>
<sequence length="518" mass="54522">MVVDKAERENRLRHLGWLAKERETLIGKSLAGGAARGSRGAEADTRATRAAGSRAACSLAALAACALAGFFGQSSQAAPSHKPVLRVALREAIESAPWARAEVIVRWRASVAPRLRSALLRGVRARVIDRGADGSALLRLRNASEAASAAVRLEASGAVRWATPNYRAHASFVPNDPAFSRQWHLSRARGIDAPAAWDLASQRGAPGGAGVTVAVVDTGVAYGNYRRCRCRRAPDLGTIVRGYDFVDDDRYPYDFNGHGTHVAETIVERTNNERAGAGIAYRAKVMPVRVLDDLGGGTAWTVAEGVRYAVRHGARIINLSVTLDERDRREGGIGELQSALAEAERRGVLVVAAAGNDGRPTVSLPARQPTVLAVGAVTSNGCLAAFSNYGKRLDLVAPGGGSDSRPGKNSWDAAHCRAGRAGLDIFQETFLVPGRFDRFGLPAGYNGTSMAAAQVSAVAALVIAAGVLGPEPRPAALRDWLRRTATDIGARGRDARYGAGLLNARAALTAPEPATGGQ</sequence>
<evidence type="ECO:0000256" key="5">
    <source>
        <dbReference type="PROSITE-ProRule" id="PRU01240"/>
    </source>
</evidence>
<feature type="domain" description="Peptidase S8/S53" evidence="6">
    <location>
        <begin position="208"/>
        <end position="500"/>
    </location>
</feature>
<accession>A0A1H6FI99</accession>
<keyword evidence="3 5" id="KW-0378">Hydrolase</keyword>
<protein>
    <submittedName>
        <fullName evidence="7">Serine protease, subtilisin family</fullName>
    </submittedName>
</protein>
<keyword evidence="8" id="KW-1185">Reference proteome</keyword>
<comment type="similarity">
    <text evidence="1 5">Belongs to the peptidase S8 family.</text>
</comment>
<reference evidence="8" key="1">
    <citation type="submission" date="2016-10" db="EMBL/GenBank/DDBJ databases">
        <authorList>
            <person name="Varghese N."/>
            <person name="Submissions S."/>
        </authorList>
    </citation>
    <scope>NUCLEOTIDE SEQUENCE [LARGE SCALE GENOMIC DNA]</scope>
    <source>
        <strain evidence="8">ATCC 35263</strain>
    </source>
</reference>
<dbReference type="PROSITE" id="PS00136">
    <property type="entry name" value="SUBTILASE_ASP"/>
    <property type="match status" value="1"/>
</dbReference>
<gene>
    <name evidence="7" type="ORF">SAMN02745716_0435</name>
</gene>
<dbReference type="InterPro" id="IPR036852">
    <property type="entry name" value="Peptidase_S8/S53_dom_sf"/>
</dbReference>
<dbReference type="InterPro" id="IPR050131">
    <property type="entry name" value="Peptidase_S8_subtilisin-like"/>
</dbReference>
<dbReference type="GO" id="GO:0004252">
    <property type="term" value="F:serine-type endopeptidase activity"/>
    <property type="evidence" value="ECO:0007669"/>
    <property type="project" value="UniProtKB-UniRule"/>
</dbReference>
<evidence type="ECO:0000313" key="7">
    <source>
        <dbReference type="EMBL" id="SEH10569.1"/>
    </source>
</evidence>
<dbReference type="PANTHER" id="PTHR43806">
    <property type="entry name" value="PEPTIDASE S8"/>
    <property type="match status" value="1"/>
</dbReference>
<evidence type="ECO:0000256" key="4">
    <source>
        <dbReference type="ARBA" id="ARBA00022825"/>
    </source>
</evidence>
<dbReference type="EMBL" id="FNWJ01000001">
    <property type="protein sequence ID" value="SEH10569.1"/>
    <property type="molecule type" value="Genomic_DNA"/>
</dbReference>
<feature type="active site" description="Charge relay system" evidence="5">
    <location>
        <position position="258"/>
    </location>
</feature>
<name>A0A1H6FI99_THEAL</name>
<evidence type="ECO:0000313" key="8">
    <source>
        <dbReference type="Proteomes" id="UP000222056"/>
    </source>
</evidence>
<dbReference type="STRING" id="29539.SAMN02745716_0435"/>